<keyword evidence="2" id="KW-0677">Repeat</keyword>
<feature type="repeat" description="PPR" evidence="3">
    <location>
        <begin position="150"/>
        <end position="184"/>
    </location>
</feature>
<evidence type="ECO:0000256" key="3">
    <source>
        <dbReference type="PROSITE-ProRule" id="PRU00708"/>
    </source>
</evidence>
<dbReference type="Pfam" id="PF13041">
    <property type="entry name" value="PPR_2"/>
    <property type="match status" value="1"/>
</dbReference>
<comment type="similarity">
    <text evidence="1">Belongs to the PPR family. P subfamily.</text>
</comment>
<dbReference type="Pfam" id="PF01535">
    <property type="entry name" value="PPR"/>
    <property type="match status" value="3"/>
</dbReference>
<dbReference type="PANTHER" id="PTHR47939">
    <property type="entry name" value="MEMBRANE-ASSOCIATED SALT-INDUCIBLE PROTEIN-LIKE"/>
    <property type="match status" value="1"/>
</dbReference>
<evidence type="ECO:0000313" key="4">
    <source>
        <dbReference type="EMBL" id="KAK6915728.1"/>
    </source>
</evidence>
<dbReference type="InterPro" id="IPR011990">
    <property type="entry name" value="TPR-like_helical_dom_sf"/>
</dbReference>
<reference evidence="4 5" key="1">
    <citation type="submission" date="2023-12" db="EMBL/GenBank/DDBJ databases">
        <title>A high-quality genome assembly for Dillenia turbinata (Dilleniales).</title>
        <authorList>
            <person name="Chanderbali A."/>
        </authorList>
    </citation>
    <scope>NUCLEOTIDE SEQUENCE [LARGE SCALE GENOMIC DNA]</scope>
    <source>
        <strain evidence="4">LSX21</strain>
        <tissue evidence="4">Leaf</tissue>
    </source>
</reference>
<evidence type="ECO:0000313" key="5">
    <source>
        <dbReference type="Proteomes" id="UP001370490"/>
    </source>
</evidence>
<evidence type="ECO:0000256" key="2">
    <source>
        <dbReference type="ARBA" id="ARBA00022737"/>
    </source>
</evidence>
<dbReference type="AlphaFoldDB" id="A0AAN8UFB5"/>
<dbReference type="InterPro" id="IPR002885">
    <property type="entry name" value="PPR_rpt"/>
</dbReference>
<accession>A0AAN8UFB5</accession>
<proteinExistence type="inferred from homology"/>
<comment type="caution">
    <text evidence="4">The sequence shown here is derived from an EMBL/GenBank/DDBJ whole genome shotgun (WGS) entry which is preliminary data.</text>
</comment>
<dbReference type="InterPro" id="IPR050667">
    <property type="entry name" value="PPR-containing_protein"/>
</dbReference>
<keyword evidence="5" id="KW-1185">Reference proteome</keyword>
<dbReference type="Gene3D" id="1.25.40.10">
    <property type="entry name" value="Tetratricopeptide repeat domain"/>
    <property type="match status" value="2"/>
</dbReference>
<dbReference type="Proteomes" id="UP001370490">
    <property type="component" value="Unassembled WGS sequence"/>
</dbReference>
<dbReference type="PANTHER" id="PTHR47939:SF13">
    <property type="entry name" value="OS03G0201400 PROTEIN"/>
    <property type="match status" value="1"/>
</dbReference>
<name>A0AAN8UFB5_9MAGN</name>
<dbReference type="PROSITE" id="PS51375">
    <property type="entry name" value="PPR"/>
    <property type="match status" value="3"/>
</dbReference>
<organism evidence="4 5">
    <name type="scientific">Dillenia turbinata</name>
    <dbReference type="NCBI Taxonomy" id="194707"/>
    <lineage>
        <taxon>Eukaryota</taxon>
        <taxon>Viridiplantae</taxon>
        <taxon>Streptophyta</taxon>
        <taxon>Embryophyta</taxon>
        <taxon>Tracheophyta</taxon>
        <taxon>Spermatophyta</taxon>
        <taxon>Magnoliopsida</taxon>
        <taxon>eudicotyledons</taxon>
        <taxon>Gunneridae</taxon>
        <taxon>Pentapetalae</taxon>
        <taxon>Dilleniales</taxon>
        <taxon>Dilleniaceae</taxon>
        <taxon>Dillenia</taxon>
    </lineage>
</organism>
<evidence type="ECO:0000256" key="1">
    <source>
        <dbReference type="ARBA" id="ARBA00007626"/>
    </source>
</evidence>
<gene>
    <name evidence="4" type="ORF">RJ641_020845</name>
</gene>
<feature type="repeat" description="PPR" evidence="3">
    <location>
        <begin position="80"/>
        <end position="114"/>
    </location>
</feature>
<sequence length="316" mass="36104">MVKGRFSGTEETLIALINAFVKAHKIDEALRALMVINSSGFKVAVVTFNVFLGAIVEGKMDFGVVVYVYKEMVKSRVISNVDTLNYLLEALFDRNEVRSALEQYRRMRKKGCEPNSKAFEIVIGGVLARNQVDKAVVILHEMLKLECELDMGFYASIISMFCWENRSSQVISLYKRMKESKIVLDGFVGVLIQCLYIVHRFCGFEKQNEALWFLEDKNVLETRPHNVLLEGYCDAKKFLAAIDLLEKMLERNIANVISWNILLRCFDENAWTRKSFELLGRMTITSFVLDSSTYPALITDKCNLTEYFGAISRGLC</sequence>
<feature type="repeat" description="PPR" evidence="3">
    <location>
        <begin position="221"/>
        <end position="255"/>
    </location>
</feature>
<dbReference type="NCBIfam" id="TIGR00756">
    <property type="entry name" value="PPR"/>
    <property type="match status" value="2"/>
</dbReference>
<dbReference type="EMBL" id="JBAMMX010000025">
    <property type="protein sequence ID" value="KAK6915728.1"/>
    <property type="molecule type" value="Genomic_DNA"/>
</dbReference>
<protein>
    <submittedName>
        <fullName evidence="4">Pentatricopeptide repeat</fullName>
    </submittedName>
</protein>